<proteinExistence type="predicted"/>
<keyword evidence="1" id="KW-0732">Signal</keyword>
<dbReference type="EMBL" id="FNSC01000001">
    <property type="protein sequence ID" value="SEC91501.1"/>
    <property type="molecule type" value="Genomic_DNA"/>
</dbReference>
<evidence type="ECO:0000259" key="2">
    <source>
        <dbReference type="PROSITE" id="PS50914"/>
    </source>
</evidence>
<organism evidence="3 4">
    <name type="scientific">Pseudomonas anguilliseptica</name>
    <dbReference type="NCBI Taxonomy" id="53406"/>
    <lineage>
        <taxon>Bacteria</taxon>
        <taxon>Pseudomonadati</taxon>
        <taxon>Pseudomonadota</taxon>
        <taxon>Gammaproteobacteria</taxon>
        <taxon>Pseudomonadales</taxon>
        <taxon>Pseudomonadaceae</taxon>
        <taxon>Pseudomonas</taxon>
    </lineage>
</organism>
<evidence type="ECO:0000313" key="4">
    <source>
        <dbReference type="Proteomes" id="UP000242849"/>
    </source>
</evidence>
<dbReference type="PANTHER" id="PTHR34606">
    <property type="entry name" value="BON DOMAIN-CONTAINING PROTEIN"/>
    <property type="match status" value="1"/>
</dbReference>
<keyword evidence="4" id="KW-1185">Reference proteome</keyword>
<dbReference type="InterPro" id="IPR014004">
    <property type="entry name" value="Transpt-assoc_nodulatn_dom_bac"/>
</dbReference>
<dbReference type="PROSITE" id="PS50914">
    <property type="entry name" value="BON"/>
    <property type="match status" value="3"/>
</dbReference>
<sequence>MHQLKTLALALALALATATAGLIVLAPFAAYAAEGDTSRALSEARQEGSIWTAFALNRHLNPFTIDVDVENVSAKLTGKVETDVERDLADQIALGIEGVKKVDNLLTLEPNFEAKASAEPNLSQRFDDATLVATVKSKLLWNSNTEGLDINVNALNGKVSLIGSAQSAEAKDLAGRLAASTEGVREVNNLLSVSATDSSAAKAQNAADETAAAISDAWITSKVKSSFIYSRNLDGLNISVDTQKGMVSLSGSVLSNAEKQLAVETARYLLSEAALPLGQPLHLTGDPP</sequence>
<feature type="domain" description="BON" evidence="2">
    <location>
        <begin position="215"/>
        <end position="285"/>
    </location>
</feature>
<evidence type="ECO:0000313" key="3">
    <source>
        <dbReference type="EMBL" id="SEC91501.1"/>
    </source>
</evidence>
<feature type="domain" description="BON" evidence="2">
    <location>
        <begin position="127"/>
        <end position="195"/>
    </location>
</feature>
<dbReference type="RefSeq" id="WP_090379024.1">
    <property type="nucleotide sequence ID" value="NZ_FNSC01000001.1"/>
</dbReference>
<feature type="domain" description="BON" evidence="2">
    <location>
        <begin position="42"/>
        <end position="110"/>
    </location>
</feature>
<dbReference type="AlphaFoldDB" id="A0A1H4WFV3"/>
<protein>
    <submittedName>
        <fullName evidence="3">Osmotically-inducible protein OsmY, contains BON domain</fullName>
    </submittedName>
</protein>
<gene>
    <name evidence="3" type="ORF">SAMN05421553_1665</name>
</gene>
<dbReference type="STRING" id="53406.SAMN05421553_1665"/>
<dbReference type="Pfam" id="PF04972">
    <property type="entry name" value="BON"/>
    <property type="match status" value="3"/>
</dbReference>
<dbReference type="Gene3D" id="3.30.1340.30">
    <property type="match status" value="2"/>
</dbReference>
<dbReference type="PANTHER" id="PTHR34606:SF15">
    <property type="entry name" value="BON DOMAIN-CONTAINING PROTEIN"/>
    <property type="match status" value="1"/>
</dbReference>
<dbReference type="InterPro" id="IPR051686">
    <property type="entry name" value="Lipoprotein_DolP"/>
</dbReference>
<dbReference type="InterPro" id="IPR007055">
    <property type="entry name" value="BON_dom"/>
</dbReference>
<dbReference type="SMART" id="SM00749">
    <property type="entry name" value="BON"/>
    <property type="match status" value="3"/>
</dbReference>
<dbReference type="OrthoDB" id="8910395at2"/>
<feature type="signal peptide" evidence="1">
    <location>
        <begin position="1"/>
        <end position="32"/>
    </location>
</feature>
<reference evidence="4" key="1">
    <citation type="submission" date="2016-10" db="EMBL/GenBank/DDBJ databases">
        <authorList>
            <person name="Varghese N."/>
            <person name="Submissions S."/>
        </authorList>
    </citation>
    <scope>NUCLEOTIDE SEQUENCE [LARGE SCALE GENOMIC DNA]</scope>
    <source>
        <strain evidence="4">DSM 12111</strain>
    </source>
</reference>
<name>A0A1H4WFV3_PSEAG</name>
<accession>A0A1H4WFV3</accession>
<dbReference type="Proteomes" id="UP000242849">
    <property type="component" value="Unassembled WGS sequence"/>
</dbReference>
<evidence type="ECO:0000256" key="1">
    <source>
        <dbReference type="SAM" id="SignalP"/>
    </source>
</evidence>
<feature type="chain" id="PRO_5017221424" evidence="1">
    <location>
        <begin position="33"/>
        <end position="288"/>
    </location>
</feature>